<dbReference type="EMBL" id="WNHB01000013">
    <property type="protein sequence ID" value="MTT32224.1"/>
    <property type="molecule type" value="Genomic_DNA"/>
</dbReference>
<gene>
    <name evidence="4" type="ORF">GMB86_09435</name>
</gene>
<dbReference type="PROSITE" id="PS50977">
    <property type="entry name" value="HTH_TETR_2"/>
    <property type="match status" value="1"/>
</dbReference>
<dbReference type="AlphaFoldDB" id="A0A6N8CPW3"/>
<dbReference type="InterPro" id="IPR009057">
    <property type="entry name" value="Homeodomain-like_sf"/>
</dbReference>
<evidence type="ECO:0000313" key="5">
    <source>
        <dbReference type="Proteomes" id="UP000440978"/>
    </source>
</evidence>
<evidence type="ECO:0000313" key="4">
    <source>
        <dbReference type="EMBL" id="MTT32224.1"/>
    </source>
</evidence>
<dbReference type="InterPro" id="IPR001647">
    <property type="entry name" value="HTH_TetR"/>
</dbReference>
<dbReference type="OrthoDB" id="5366068at2"/>
<dbReference type="RefSeq" id="WP_155218983.1">
    <property type="nucleotide sequence ID" value="NZ_WNHB01000013.1"/>
</dbReference>
<keyword evidence="5" id="KW-1185">Reference proteome</keyword>
<name>A0A6N8CPW3_9BACI</name>
<organism evidence="4 5">
    <name type="scientific">Terrilactibacillus tamarindi</name>
    <dbReference type="NCBI Taxonomy" id="2599694"/>
    <lineage>
        <taxon>Bacteria</taxon>
        <taxon>Bacillati</taxon>
        <taxon>Bacillota</taxon>
        <taxon>Bacilli</taxon>
        <taxon>Bacillales</taxon>
        <taxon>Bacillaceae</taxon>
        <taxon>Terrilactibacillus</taxon>
    </lineage>
</organism>
<dbReference type="SUPFAM" id="SSF46689">
    <property type="entry name" value="Homeodomain-like"/>
    <property type="match status" value="1"/>
</dbReference>
<dbReference type="Pfam" id="PF00440">
    <property type="entry name" value="TetR_N"/>
    <property type="match status" value="1"/>
</dbReference>
<protein>
    <submittedName>
        <fullName evidence="4">TetR family transcriptional regulator</fullName>
    </submittedName>
</protein>
<evidence type="ECO:0000256" key="1">
    <source>
        <dbReference type="ARBA" id="ARBA00023125"/>
    </source>
</evidence>
<dbReference type="Gene3D" id="1.10.357.10">
    <property type="entry name" value="Tetracycline Repressor, domain 2"/>
    <property type="match status" value="1"/>
</dbReference>
<feature type="domain" description="HTH tetR-type" evidence="3">
    <location>
        <begin position="9"/>
        <end position="69"/>
    </location>
</feature>
<sequence length="220" mass="25995">MNNKEIKKSRIWKLFVEATADVIQEEGVEKVTIRKVADKVGYNSATIYNYFSEASHLIFFACMTLLKDYTKDVAIYMQKADKPKEKYLLAWECICKHSFENPQIFYTIFMMDLGENLEHMLEHYYEKFPRDLIKVPDELVPILFERNIEKRGKSVLQMVLEEGGITEDKVDAINELTILIWQGMFSNILNHRKNIDPEKAMKKTMMYISEIVRHVDNFNF</sequence>
<dbReference type="Proteomes" id="UP000440978">
    <property type="component" value="Unassembled WGS sequence"/>
</dbReference>
<dbReference type="GO" id="GO:0003677">
    <property type="term" value="F:DNA binding"/>
    <property type="evidence" value="ECO:0007669"/>
    <property type="project" value="UniProtKB-UniRule"/>
</dbReference>
<reference evidence="4 5" key="1">
    <citation type="submission" date="2019-11" db="EMBL/GenBank/DDBJ databases">
        <title>Terrilactibacillus tamarindus sp. nov. BCM23-1 isolated from bark of Tamarindus indica.</title>
        <authorList>
            <person name="Kingkaew E."/>
            <person name="Tanasupawat S."/>
        </authorList>
    </citation>
    <scope>NUCLEOTIDE SEQUENCE [LARGE SCALE GENOMIC DNA]</scope>
    <source>
        <strain evidence="4 5">BCM23-1</strain>
    </source>
</reference>
<evidence type="ECO:0000259" key="3">
    <source>
        <dbReference type="PROSITE" id="PS50977"/>
    </source>
</evidence>
<feature type="DNA-binding region" description="H-T-H motif" evidence="2">
    <location>
        <begin position="32"/>
        <end position="51"/>
    </location>
</feature>
<accession>A0A6N8CPW3</accession>
<evidence type="ECO:0000256" key="2">
    <source>
        <dbReference type="PROSITE-ProRule" id="PRU00335"/>
    </source>
</evidence>
<proteinExistence type="predicted"/>
<comment type="caution">
    <text evidence="4">The sequence shown here is derived from an EMBL/GenBank/DDBJ whole genome shotgun (WGS) entry which is preliminary data.</text>
</comment>
<keyword evidence="1 2" id="KW-0238">DNA-binding</keyword>